<dbReference type="NCBIfam" id="NF040521">
    <property type="entry name" value="C45_proenzyme"/>
    <property type="match status" value="1"/>
</dbReference>
<dbReference type="InterPro" id="IPR047801">
    <property type="entry name" value="Peptidase_C45"/>
</dbReference>
<proteinExistence type="predicted"/>
<dbReference type="EMBL" id="ADLO01000132">
    <property type="protein sequence ID" value="KGF52085.1"/>
    <property type="molecule type" value="Genomic_DNA"/>
</dbReference>
<dbReference type="Gene3D" id="3.60.60.10">
    <property type="entry name" value="Penicillin V Acylase, Chain A"/>
    <property type="match status" value="1"/>
</dbReference>
<dbReference type="PATRIC" id="fig|742738.3.peg.4247"/>
<evidence type="ECO:0000259" key="1">
    <source>
        <dbReference type="Pfam" id="PF03417"/>
    </source>
</evidence>
<evidence type="ECO:0000313" key="2">
    <source>
        <dbReference type="EMBL" id="KGF52085.1"/>
    </source>
</evidence>
<dbReference type="PANTHER" id="PTHR34180:SF1">
    <property type="entry name" value="BETA-ALANYL-DOPAMINE_CARCININE HYDROLASE"/>
    <property type="match status" value="1"/>
</dbReference>
<dbReference type="Pfam" id="PF03417">
    <property type="entry name" value="AAT"/>
    <property type="match status" value="1"/>
</dbReference>
<gene>
    <name evidence="2" type="ORF">HMPREF9460_04137</name>
</gene>
<keyword evidence="3" id="KW-1185">Reference proteome</keyword>
<sequence>MAEETFKCISINSADPYTRGIQYGEQAKELIYRGIEGYQRHFSKTLQMDWNSITTKSSLYLDLLERDFLDELEEARGIADGSGTKLEEILALNCRYEILKHKAQECTTGVVLPAASADGQSTYLMQNWDYRPWVERHAVVVSIDNGAGLHIVGVTEAGQLVRNGMNNFGIGLCANNLTSVFDTGEVGAPVTFVRRKALNSRSFEEVCENVRNNKRGVSCNFMLASAEGVGVDLEATPGGVFKVFPENNIVTHANHMVAGHAFCTNQGTKFRDEVLRRRLEKCSGQLDIYRIQQCLKDHETFPGAPDTYPEGNCIEAVCSHVPHGDYDEDKVWKTISSSVYDLNGKTAYICKGCPCEGTYISYKV</sequence>
<dbReference type="eggNOG" id="COG4927">
    <property type="taxonomic scope" value="Bacteria"/>
</dbReference>
<organism evidence="2 3">
    <name type="scientific">Flavonifractor plautii 1_3_50AFAA</name>
    <dbReference type="NCBI Taxonomy" id="742738"/>
    <lineage>
        <taxon>Bacteria</taxon>
        <taxon>Bacillati</taxon>
        <taxon>Bacillota</taxon>
        <taxon>Clostridia</taxon>
        <taxon>Eubacteriales</taxon>
        <taxon>Oscillospiraceae</taxon>
        <taxon>Flavonifractor</taxon>
    </lineage>
</organism>
<accession>A0A096AZ09</accession>
<dbReference type="AlphaFoldDB" id="A0A096AZ09"/>
<dbReference type="HOGENOM" id="CLU_037787_0_1_9"/>
<dbReference type="InterPro" id="IPR005079">
    <property type="entry name" value="Peptidase_C45_hydrolase"/>
</dbReference>
<reference evidence="2 3" key="1">
    <citation type="submission" date="2011-08" db="EMBL/GenBank/DDBJ databases">
        <title>The Genome Sequence of Clostridium orbiscindens 1_3_50AFAA.</title>
        <authorList>
            <consortium name="The Broad Institute Genome Sequencing Platform"/>
            <person name="Earl A."/>
            <person name="Ward D."/>
            <person name="Feldgarden M."/>
            <person name="Gevers D."/>
            <person name="Daigneault M."/>
            <person name="Strauss J."/>
            <person name="Allen-Vercoe E."/>
            <person name="Young S.K."/>
            <person name="Zeng Q."/>
            <person name="Gargeya S."/>
            <person name="Fitzgerald M."/>
            <person name="Haas B."/>
            <person name="Abouelleil A."/>
            <person name="Alvarado L."/>
            <person name="Arachchi H.M."/>
            <person name="Berlin A."/>
            <person name="Brown A."/>
            <person name="Chapman S.B."/>
            <person name="Chen Z."/>
            <person name="Dunbar C."/>
            <person name="Freedman E."/>
            <person name="Gearin G."/>
            <person name="Gellesch M."/>
            <person name="Goldberg J."/>
            <person name="Griggs A."/>
            <person name="Gujja S."/>
            <person name="Heiman D."/>
            <person name="Howarth C."/>
            <person name="Larson L."/>
            <person name="Lui A."/>
            <person name="MacDonald P.J.P."/>
            <person name="Montmayeur A."/>
            <person name="Murphy C."/>
            <person name="Neiman D."/>
            <person name="Pearson M."/>
            <person name="Priest M."/>
            <person name="Roberts A."/>
            <person name="Saif S."/>
            <person name="Shea T."/>
            <person name="Shenoy N."/>
            <person name="Sisk P."/>
            <person name="Stolte C."/>
            <person name="Sykes S."/>
            <person name="Wortman J."/>
            <person name="Nusbaum C."/>
            <person name="Birren B."/>
        </authorList>
    </citation>
    <scope>NUCLEOTIDE SEQUENCE [LARGE SCALE GENOMIC DNA]</scope>
    <source>
        <strain evidence="2 3">1_3_50AFAA</strain>
    </source>
</reference>
<feature type="domain" description="Peptidase C45 hydrolase" evidence="1">
    <location>
        <begin position="120"/>
        <end position="352"/>
    </location>
</feature>
<evidence type="ECO:0000313" key="3">
    <source>
        <dbReference type="Proteomes" id="UP000029585"/>
    </source>
</evidence>
<comment type="caution">
    <text evidence="2">The sequence shown here is derived from an EMBL/GenBank/DDBJ whole genome shotgun (WGS) entry which is preliminary data.</text>
</comment>
<protein>
    <recommendedName>
        <fullName evidence="1">Peptidase C45 hydrolase domain-containing protein</fullName>
    </recommendedName>
</protein>
<name>A0A096AZ09_FLAPL</name>
<dbReference type="RefSeq" id="WP_044943751.1">
    <property type="nucleotide sequence ID" value="NZ_KN174170.1"/>
</dbReference>
<dbReference type="Gene3D" id="1.10.10.2120">
    <property type="match status" value="1"/>
</dbReference>
<dbReference type="PANTHER" id="PTHR34180">
    <property type="entry name" value="PEPTIDASE C45"/>
    <property type="match status" value="1"/>
</dbReference>
<dbReference type="Proteomes" id="UP000029585">
    <property type="component" value="Unassembled WGS sequence"/>
</dbReference>
<dbReference type="InterPro" id="IPR047794">
    <property type="entry name" value="C45_proenzyme-like"/>
</dbReference>